<proteinExistence type="predicted"/>
<dbReference type="InterPro" id="IPR051049">
    <property type="entry name" value="Dienelactone_hydrolase-like"/>
</dbReference>
<sequence length="214" mass="23326">MNLCPGSPCEPAVHRVVRPSWHHGLMNIILFHSTYGPRPAVGAAADRLRAAGHEVWTPDLFEGRTFETVEEGMAFKDEIGKEELLKRAVLAAAPYSERGVVYAGFSLGASVAQTLALGDHNARGLLLLHGTSDIAPGATVDELPVQLHVAEPDPFETDDWLSAWYLQMGRAGADVEIYRYTGAGHLYTDPELPDYDEEAAEATWRVALGFLDSL</sequence>
<dbReference type="RefSeq" id="WP_311690904.1">
    <property type="nucleotide sequence ID" value="NZ_JAVREY010000001.1"/>
</dbReference>
<dbReference type="PANTHER" id="PTHR46623">
    <property type="entry name" value="CARBOXYMETHYLENEBUTENOLIDASE-RELATED"/>
    <property type="match status" value="1"/>
</dbReference>
<evidence type="ECO:0000313" key="2">
    <source>
        <dbReference type="EMBL" id="MDT0461685.1"/>
    </source>
</evidence>
<dbReference type="Proteomes" id="UP001183809">
    <property type="component" value="Unassembled WGS sequence"/>
</dbReference>
<dbReference type="Pfam" id="PF01738">
    <property type="entry name" value="DLH"/>
    <property type="match status" value="1"/>
</dbReference>
<dbReference type="InterPro" id="IPR002925">
    <property type="entry name" value="Dienelactn_hydro"/>
</dbReference>
<name>A0ABU2TL78_9ACTN</name>
<dbReference type="SUPFAM" id="SSF53474">
    <property type="entry name" value="alpha/beta-Hydrolases"/>
    <property type="match status" value="1"/>
</dbReference>
<accession>A0ABU2TL78</accession>
<evidence type="ECO:0000313" key="3">
    <source>
        <dbReference type="Proteomes" id="UP001183809"/>
    </source>
</evidence>
<keyword evidence="2" id="KW-0378">Hydrolase</keyword>
<comment type="caution">
    <text evidence="2">The sequence shown here is derived from an EMBL/GenBank/DDBJ whole genome shotgun (WGS) entry which is preliminary data.</text>
</comment>
<evidence type="ECO:0000259" key="1">
    <source>
        <dbReference type="Pfam" id="PF01738"/>
    </source>
</evidence>
<dbReference type="InterPro" id="IPR029058">
    <property type="entry name" value="AB_hydrolase_fold"/>
</dbReference>
<reference evidence="3" key="1">
    <citation type="submission" date="2023-07" db="EMBL/GenBank/DDBJ databases">
        <title>30 novel species of actinomycetes from the DSMZ collection.</title>
        <authorList>
            <person name="Nouioui I."/>
        </authorList>
    </citation>
    <scope>NUCLEOTIDE SEQUENCE [LARGE SCALE GENOMIC DNA]</scope>
    <source>
        <strain evidence="3">DSM 41699</strain>
    </source>
</reference>
<keyword evidence="3" id="KW-1185">Reference proteome</keyword>
<organism evidence="2 3">
    <name type="scientific">Streptomyces gibsoniae</name>
    <dbReference type="NCBI Taxonomy" id="3075529"/>
    <lineage>
        <taxon>Bacteria</taxon>
        <taxon>Bacillati</taxon>
        <taxon>Actinomycetota</taxon>
        <taxon>Actinomycetes</taxon>
        <taxon>Kitasatosporales</taxon>
        <taxon>Streptomycetaceae</taxon>
        <taxon>Streptomyces</taxon>
    </lineage>
</organism>
<protein>
    <submittedName>
        <fullName evidence="2">Dienelactone hydrolase family protein</fullName>
    </submittedName>
</protein>
<dbReference type="EMBL" id="JAVREY010000001">
    <property type="protein sequence ID" value="MDT0461685.1"/>
    <property type="molecule type" value="Genomic_DNA"/>
</dbReference>
<feature type="domain" description="Dienelactone hydrolase" evidence="1">
    <location>
        <begin position="17"/>
        <end position="212"/>
    </location>
</feature>
<dbReference type="GO" id="GO:0016787">
    <property type="term" value="F:hydrolase activity"/>
    <property type="evidence" value="ECO:0007669"/>
    <property type="project" value="UniProtKB-KW"/>
</dbReference>
<gene>
    <name evidence="2" type="ORF">RM764_01490</name>
</gene>
<dbReference type="Gene3D" id="3.40.50.1820">
    <property type="entry name" value="alpha/beta hydrolase"/>
    <property type="match status" value="1"/>
</dbReference>
<dbReference type="PANTHER" id="PTHR46623:SF6">
    <property type="entry name" value="ALPHA_BETA-HYDROLASES SUPERFAMILY PROTEIN"/>
    <property type="match status" value="1"/>
</dbReference>